<name>A0A9P6EL02_9AGAR</name>
<accession>A0A9P6EL02</accession>
<dbReference type="Gene3D" id="3.60.130.30">
    <property type="match status" value="1"/>
</dbReference>
<comment type="caution">
    <text evidence="1">The sequence shown here is derived from an EMBL/GenBank/DDBJ whole genome shotgun (WGS) entry which is preliminary data.</text>
</comment>
<dbReference type="Proteomes" id="UP000807306">
    <property type="component" value="Unassembled WGS sequence"/>
</dbReference>
<dbReference type="OrthoDB" id="3020801at2759"/>
<evidence type="ECO:0000313" key="2">
    <source>
        <dbReference type="Proteomes" id="UP000807306"/>
    </source>
</evidence>
<organism evidence="1 2">
    <name type="scientific">Crepidotus variabilis</name>
    <dbReference type="NCBI Taxonomy" id="179855"/>
    <lineage>
        <taxon>Eukaryota</taxon>
        <taxon>Fungi</taxon>
        <taxon>Dikarya</taxon>
        <taxon>Basidiomycota</taxon>
        <taxon>Agaricomycotina</taxon>
        <taxon>Agaricomycetes</taxon>
        <taxon>Agaricomycetidae</taxon>
        <taxon>Agaricales</taxon>
        <taxon>Agaricineae</taxon>
        <taxon>Crepidotaceae</taxon>
        <taxon>Crepidotus</taxon>
    </lineage>
</organism>
<evidence type="ECO:0000313" key="1">
    <source>
        <dbReference type="EMBL" id="KAF9531030.1"/>
    </source>
</evidence>
<proteinExistence type="predicted"/>
<keyword evidence="2" id="KW-1185">Reference proteome</keyword>
<dbReference type="EMBL" id="MU157837">
    <property type="protein sequence ID" value="KAF9531030.1"/>
    <property type="molecule type" value="Genomic_DNA"/>
</dbReference>
<reference evidence="1" key="1">
    <citation type="submission" date="2020-11" db="EMBL/GenBank/DDBJ databases">
        <authorList>
            <consortium name="DOE Joint Genome Institute"/>
            <person name="Ahrendt S."/>
            <person name="Riley R."/>
            <person name="Andreopoulos W."/>
            <person name="Labutti K."/>
            <person name="Pangilinan J."/>
            <person name="Ruiz-Duenas F.J."/>
            <person name="Barrasa J.M."/>
            <person name="Sanchez-Garcia M."/>
            <person name="Camarero S."/>
            <person name="Miyauchi S."/>
            <person name="Serrano A."/>
            <person name="Linde D."/>
            <person name="Babiker R."/>
            <person name="Drula E."/>
            <person name="Ayuso-Fernandez I."/>
            <person name="Pacheco R."/>
            <person name="Padilla G."/>
            <person name="Ferreira P."/>
            <person name="Barriuso J."/>
            <person name="Kellner H."/>
            <person name="Castanera R."/>
            <person name="Alfaro M."/>
            <person name="Ramirez L."/>
            <person name="Pisabarro A.G."/>
            <person name="Kuo A."/>
            <person name="Tritt A."/>
            <person name="Lipzen A."/>
            <person name="He G."/>
            <person name="Yan M."/>
            <person name="Ng V."/>
            <person name="Cullen D."/>
            <person name="Martin F."/>
            <person name="Rosso M.-N."/>
            <person name="Henrissat B."/>
            <person name="Hibbett D."/>
            <person name="Martinez A.T."/>
            <person name="Grigoriev I.V."/>
        </authorList>
    </citation>
    <scope>NUCLEOTIDE SEQUENCE</scope>
    <source>
        <strain evidence="1">CBS 506.95</strain>
    </source>
</reference>
<protein>
    <submittedName>
        <fullName evidence="1">Uncharacterized protein</fullName>
    </submittedName>
</protein>
<gene>
    <name evidence="1" type="ORF">CPB83DRAFT_868384</name>
</gene>
<sequence length="270" mass="30219">MVGLPKDPGYKAACDRLYAKLEQVGSQLQEESRSNRRGPFPVLNVGITHGKGTPHPVTLHSPLAKTPSKHVEVVEALLKDQDLVRIATFGSACFQMWAPDIFDYYKSKLDKLYARMPQLRRNFQKSVFPAAAINCGPNVWTYHHRDSMNCPFGFCAITALGRFDPKFGGHLILRGLKLVIEFPPGATILIPSAVVVHGNIPVQPGDVRASFTQYCPGGLLRFVDNHFMTEKKLKKANKTEYARLMAEKPLRWKMGLGLLSKFDDLVTRVE</sequence>
<dbReference type="AlphaFoldDB" id="A0A9P6EL02"/>